<organism evidence="2">
    <name type="scientific">uncultured Actinomycetospora sp</name>
    <dbReference type="NCBI Taxonomy" id="1135996"/>
    <lineage>
        <taxon>Bacteria</taxon>
        <taxon>Bacillati</taxon>
        <taxon>Actinomycetota</taxon>
        <taxon>Actinomycetes</taxon>
        <taxon>Pseudonocardiales</taxon>
        <taxon>Pseudonocardiaceae</taxon>
        <taxon>Actinomycetospora</taxon>
        <taxon>environmental samples</taxon>
    </lineage>
</organism>
<feature type="compositionally biased region" description="Basic residues" evidence="1">
    <location>
        <begin position="139"/>
        <end position="149"/>
    </location>
</feature>
<evidence type="ECO:0000313" key="2">
    <source>
        <dbReference type="EMBL" id="CAA9257581.1"/>
    </source>
</evidence>
<feature type="non-terminal residue" evidence="2">
    <location>
        <position position="1"/>
    </location>
</feature>
<feature type="region of interest" description="Disordered" evidence="1">
    <location>
        <begin position="1"/>
        <end position="537"/>
    </location>
</feature>
<feature type="compositionally biased region" description="Basic residues" evidence="1">
    <location>
        <begin position="460"/>
        <end position="483"/>
    </location>
</feature>
<feature type="compositionally biased region" description="Basic residues" evidence="1">
    <location>
        <begin position="34"/>
        <end position="53"/>
    </location>
</feature>
<feature type="compositionally biased region" description="Low complexity" evidence="1">
    <location>
        <begin position="87"/>
        <end position="96"/>
    </location>
</feature>
<keyword evidence="2" id="KW-0808">Transferase</keyword>
<name>A0A6J4IPR8_9PSEU</name>
<dbReference type="GO" id="GO:0004643">
    <property type="term" value="F:phosphoribosylaminoimidazolecarboxamide formyltransferase activity"/>
    <property type="evidence" value="ECO:0007669"/>
    <property type="project" value="UniProtKB-EC"/>
</dbReference>
<evidence type="ECO:0000256" key="1">
    <source>
        <dbReference type="SAM" id="MobiDB-lite"/>
    </source>
</evidence>
<feature type="compositionally biased region" description="Basic residues" evidence="1">
    <location>
        <begin position="8"/>
        <end position="20"/>
    </location>
</feature>
<accession>A0A6J4IPR8</accession>
<proteinExistence type="predicted"/>
<feature type="compositionally biased region" description="Basic residues" evidence="1">
    <location>
        <begin position="276"/>
        <end position="294"/>
    </location>
</feature>
<dbReference type="AlphaFoldDB" id="A0A6J4IPR8"/>
<feature type="compositionally biased region" description="Basic and acidic residues" evidence="1">
    <location>
        <begin position="150"/>
        <end position="162"/>
    </location>
</feature>
<feature type="compositionally biased region" description="Basic and acidic residues" evidence="1">
    <location>
        <begin position="513"/>
        <end position="529"/>
    </location>
</feature>
<dbReference type="EC" id="2.1.2.3" evidence="2"/>
<reference evidence="2" key="1">
    <citation type="submission" date="2020-02" db="EMBL/GenBank/DDBJ databases">
        <authorList>
            <person name="Meier V. D."/>
        </authorList>
    </citation>
    <scope>NUCLEOTIDE SEQUENCE</scope>
    <source>
        <strain evidence="2">AVDCRST_MAG54</strain>
    </source>
</reference>
<feature type="compositionally biased region" description="Basic and acidic residues" evidence="1">
    <location>
        <begin position="295"/>
        <end position="306"/>
    </location>
</feature>
<feature type="compositionally biased region" description="Basic residues" evidence="1">
    <location>
        <begin position="74"/>
        <end position="83"/>
    </location>
</feature>
<keyword evidence="2" id="KW-0378">Hydrolase</keyword>
<feature type="compositionally biased region" description="Basic and acidic residues" evidence="1">
    <location>
        <begin position="435"/>
        <end position="454"/>
    </location>
</feature>
<feature type="compositionally biased region" description="Basic and acidic residues" evidence="1">
    <location>
        <begin position="369"/>
        <end position="379"/>
    </location>
</feature>
<feature type="non-terminal residue" evidence="2">
    <location>
        <position position="537"/>
    </location>
</feature>
<dbReference type="GO" id="GO:0003937">
    <property type="term" value="F:IMP cyclohydrolase activity"/>
    <property type="evidence" value="ECO:0007669"/>
    <property type="project" value="UniProtKB-EC"/>
</dbReference>
<dbReference type="EC" id="3.5.4.10" evidence="2"/>
<protein>
    <submittedName>
        <fullName evidence="2">IMP cyclohydrolase / Phosphoribosylaminoimidazolecarboxamide formyltransferase</fullName>
        <ecNumber evidence="2">2.1.2.3</ecNumber>
        <ecNumber evidence="2">3.5.4.10</ecNumber>
    </submittedName>
</protein>
<feature type="compositionally biased region" description="Basic residues" evidence="1">
    <location>
        <begin position="493"/>
        <end position="511"/>
    </location>
</feature>
<gene>
    <name evidence="2" type="ORF">AVDCRST_MAG54-2306</name>
</gene>
<sequence>ESGDRHRAPGHHARCAHCPRHPATDPPRTGQRVRQGRPARPRHRAARGRRRDRLHGVDRLPDRRRGRPGDARGGGHRVPRVPRRAGQDAAPAGARGPARRHAPAHAHRGARVAGHRAVRPARGEPLPVHPDRRVGRVPGRLRRADRHRRAGDDPRRGQEPRVGRRRHRPHALRLGARAGPPGRRRAGRPAPARGRGVPAHRVLRHRRRLVDGQRARPRRRRIAVPWVGGHDRPAPRGAALRREPAPGRRALRRPGEPQRDRRRDAAARQGDVVQQLRRHRRGVARRARPRRRLRGDHQAREPLWDRGRHRRRRGAPAGPRLRPDQRVRRGDRRQHRGLDGHGRDRLGDLHRGDRRPVLRRRRGGDPGAQEEHPRAHRDLGAVAGRAARDLRRPAAPAARRDRRAGRRPRLLDPGLRRPRVARAARRPRLRVARLPRGEVQRDPARPRRRDDRRGHGPGQPRRRGQARGRARRRPRRGLRRRLGRVLPVPGRLRGARRRGRRGRRPARRVGARRAGDRGRAARRRDDVPHGHPPLRAL</sequence>
<dbReference type="EMBL" id="CADCTH010000298">
    <property type="protein sequence ID" value="CAA9257581.1"/>
    <property type="molecule type" value="Genomic_DNA"/>
</dbReference>
<feature type="compositionally biased region" description="Basic residues" evidence="1">
    <location>
        <begin position="416"/>
        <end position="433"/>
    </location>
</feature>
<feature type="compositionally biased region" description="Basic residues" evidence="1">
    <location>
        <begin position="97"/>
        <end position="119"/>
    </location>
</feature>
<feature type="compositionally biased region" description="Basic and acidic residues" evidence="1">
    <location>
        <begin position="229"/>
        <end position="246"/>
    </location>
</feature>
<feature type="compositionally biased region" description="Basic and acidic residues" evidence="1">
    <location>
        <begin position="336"/>
        <end position="356"/>
    </location>
</feature>
<feature type="compositionally biased region" description="Basic and acidic residues" evidence="1">
    <location>
        <begin position="54"/>
        <end position="70"/>
    </location>
</feature>
<feature type="compositionally biased region" description="Low complexity" evidence="1">
    <location>
        <begin position="172"/>
        <end position="181"/>
    </location>
</feature>
<feature type="compositionally biased region" description="Basic and acidic residues" evidence="1">
    <location>
        <begin position="253"/>
        <end position="266"/>
    </location>
</feature>